<feature type="region of interest" description="Disordered" evidence="1">
    <location>
        <begin position="30"/>
        <end position="59"/>
    </location>
</feature>
<protein>
    <recommendedName>
        <fullName evidence="4">DUF2933 domain-containing protein</fullName>
    </recommendedName>
</protein>
<dbReference type="Proteomes" id="UP000186102">
    <property type="component" value="Unassembled WGS sequence"/>
</dbReference>
<evidence type="ECO:0000313" key="3">
    <source>
        <dbReference type="Proteomes" id="UP000186102"/>
    </source>
</evidence>
<reference evidence="2 3" key="1">
    <citation type="submission" date="2016-09" db="EMBL/GenBank/DDBJ databases">
        <title>Complete genome of Desulfosporosinus sp. OL.</title>
        <authorList>
            <person name="Mardanov A."/>
            <person name="Beletsky A."/>
            <person name="Panova A."/>
            <person name="Karnachuk O."/>
            <person name="Ravin N."/>
        </authorList>
    </citation>
    <scope>NUCLEOTIDE SEQUENCE [LARGE SCALE GENOMIC DNA]</scope>
    <source>
        <strain evidence="2 3">OL</strain>
    </source>
</reference>
<organism evidence="2 3">
    <name type="scientific">Desulfosporosinus metallidurans</name>
    <dbReference type="NCBI Taxonomy" id="1888891"/>
    <lineage>
        <taxon>Bacteria</taxon>
        <taxon>Bacillati</taxon>
        <taxon>Bacillota</taxon>
        <taxon>Clostridia</taxon>
        <taxon>Eubacteriales</taxon>
        <taxon>Desulfitobacteriaceae</taxon>
        <taxon>Desulfosporosinus</taxon>
    </lineage>
</organism>
<feature type="compositionally biased region" description="Polar residues" evidence="1">
    <location>
        <begin position="48"/>
        <end position="59"/>
    </location>
</feature>
<gene>
    <name evidence="2" type="ORF">DSOL_3867</name>
</gene>
<accession>A0A1Q8QN96</accession>
<dbReference type="RefSeq" id="WP_075366289.1">
    <property type="nucleotide sequence ID" value="NZ_MLBF01000039.1"/>
</dbReference>
<evidence type="ECO:0000256" key="1">
    <source>
        <dbReference type="SAM" id="MobiDB-lite"/>
    </source>
</evidence>
<dbReference type="AlphaFoldDB" id="A0A1Q8QN96"/>
<comment type="caution">
    <text evidence="2">The sequence shown here is derived from an EMBL/GenBank/DDBJ whole genome shotgun (WGS) entry which is preliminary data.</text>
</comment>
<evidence type="ECO:0008006" key="4">
    <source>
        <dbReference type="Google" id="ProtNLM"/>
    </source>
</evidence>
<dbReference type="EMBL" id="MLBF01000039">
    <property type="protein sequence ID" value="OLN28790.1"/>
    <property type="molecule type" value="Genomic_DNA"/>
</dbReference>
<sequence length="59" mass="6886">MGQFFNQYGWYLFMFGIMFFMHRRGAGGCCGGHEHDQHNQNDQSHQQGTKQSVSFEPKN</sequence>
<proteinExistence type="predicted"/>
<evidence type="ECO:0000313" key="2">
    <source>
        <dbReference type="EMBL" id="OLN28790.1"/>
    </source>
</evidence>
<dbReference type="STRING" id="1888891.DSOL_3867"/>
<name>A0A1Q8QN96_9FIRM</name>
<keyword evidence="3" id="KW-1185">Reference proteome</keyword>